<evidence type="ECO:0000313" key="2">
    <source>
        <dbReference type="Proteomes" id="UP000317593"/>
    </source>
</evidence>
<dbReference type="RefSeq" id="WP_142713259.1">
    <property type="nucleotide sequence ID" value="NZ_FXTH01000003.1"/>
</dbReference>
<name>A0A521BDR0_9BACT</name>
<organism evidence="1 2">
    <name type="scientific">Fodinibius sediminis</name>
    <dbReference type="NCBI Taxonomy" id="1214077"/>
    <lineage>
        <taxon>Bacteria</taxon>
        <taxon>Pseudomonadati</taxon>
        <taxon>Balneolota</taxon>
        <taxon>Balneolia</taxon>
        <taxon>Balneolales</taxon>
        <taxon>Balneolaceae</taxon>
        <taxon>Fodinibius</taxon>
    </lineage>
</organism>
<gene>
    <name evidence="1" type="ORF">SAMN06265218_10322</name>
</gene>
<dbReference type="OrthoDB" id="1407599at2"/>
<proteinExistence type="predicted"/>
<dbReference type="EMBL" id="FXTH01000003">
    <property type="protein sequence ID" value="SMO45227.1"/>
    <property type="molecule type" value="Genomic_DNA"/>
</dbReference>
<keyword evidence="2" id="KW-1185">Reference proteome</keyword>
<reference evidence="1 2" key="1">
    <citation type="submission" date="2017-05" db="EMBL/GenBank/DDBJ databases">
        <authorList>
            <person name="Varghese N."/>
            <person name="Submissions S."/>
        </authorList>
    </citation>
    <scope>NUCLEOTIDE SEQUENCE [LARGE SCALE GENOMIC DNA]</scope>
    <source>
        <strain evidence="1 2">DSM 21194</strain>
    </source>
</reference>
<dbReference type="InterPro" id="IPR036280">
    <property type="entry name" value="Multihaem_cyt_sf"/>
</dbReference>
<sequence length="550" mass="61255">MHIRLILLLTLPVVILIIGSSFNRVQSGQSGNGEPATPPYHRLFETSAACMSCHNGLMTPSGEDVSFGTDWRASMMANAARDPYWHAAVRREVTDHPESQAHIEEECSTCHMPMAHYESVQNGEQPQVFANLPVNEAVSRTHLLAADGVSCTTCHQITDDNFGQRESFTGRFGLDTTTAMGNRSVFGPYPVDQGLSRIMHSSSGFEQQQSRHIQRSEMCATCHTLITKSLGPDGEVIGELPEQVPYLEWRHSSFVDQRSCQSCHMPVIQEPVAISSVMGQPREEVSRHTFRGGNFFMLKMLNRYRQDLGVQALPAEMEAAIRRTEEHLQDRTAALEFRRLERNGGQLEADLLITNLAGHKLPTAYPSRRSWVHFTIRDSAGQVLFESGGLEADGAITGNDNDEDPARYEPHYTRITRPGEVQVYESIMAGPRGEVTTGLLTAVTFIKDNRLLPDGFDKSEAGEDIAVRGAAYEDPDFLGGSDQLQYRVDVSGARGPLHVEAALWYQPIAFRWAQNLSGYDTKETNRFVYYYDSMSEQSGIKLTETSTTVQ</sequence>
<accession>A0A521BDR0</accession>
<protein>
    <submittedName>
        <fullName evidence="1">Cytochrome c554 and c-prime</fullName>
    </submittedName>
</protein>
<evidence type="ECO:0000313" key="1">
    <source>
        <dbReference type="EMBL" id="SMO45227.1"/>
    </source>
</evidence>
<dbReference type="Proteomes" id="UP000317593">
    <property type="component" value="Unassembled WGS sequence"/>
</dbReference>
<dbReference type="SUPFAM" id="SSF48695">
    <property type="entry name" value="Multiheme cytochromes"/>
    <property type="match status" value="1"/>
</dbReference>
<dbReference type="AlphaFoldDB" id="A0A521BDR0"/>
<dbReference type="Gene3D" id="1.10.1130.10">
    <property type="entry name" value="Flavocytochrome C3, Chain A"/>
    <property type="match status" value="1"/>
</dbReference>